<evidence type="ECO:0000256" key="6">
    <source>
        <dbReference type="PIRNR" id="PIRNR039090"/>
    </source>
</evidence>
<dbReference type="InterPro" id="IPR003713">
    <property type="entry name" value="FliS"/>
</dbReference>
<keyword evidence="4 6" id="KW-1005">Bacterial flagellum biogenesis</keyword>
<dbReference type="Pfam" id="PF02561">
    <property type="entry name" value="FliS"/>
    <property type="match status" value="1"/>
</dbReference>
<keyword evidence="3 6" id="KW-0963">Cytoplasm</keyword>
<dbReference type="PANTHER" id="PTHR34773">
    <property type="entry name" value="FLAGELLAR SECRETION CHAPERONE FLIS"/>
    <property type="match status" value="1"/>
</dbReference>
<reference evidence="7" key="1">
    <citation type="submission" date="2024-05" db="EMBL/GenBank/DDBJ databases">
        <title>Draft genome assemblies of 36 bacteria isolated from hibernating arctic ground squirrels.</title>
        <authorList>
            <person name="McKee H."/>
            <person name="Mullen L."/>
            <person name="Drown D.M."/>
            <person name="Duddleston K.N."/>
        </authorList>
    </citation>
    <scope>NUCLEOTIDE SEQUENCE</scope>
    <source>
        <strain evidence="7">AN1007</strain>
    </source>
</reference>
<dbReference type="NCBIfam" id="TIGR00208">
    <property type="entry name" value="fliS"/>
    <property type="match status" value="1"/>
</dbReference>
<evidence type="ECO:0000256" key="4">
    <source>
        <dbReference type="ARBA" id="ARBA00022795"/>
    </source>
</evidence>
<accession>A0AAU8NEE8</accession>
<evidence type="ECO:0000256" key="3">
    <source>
        <dbReference type="ARBA" id="ARBA00022490"/>
    </source>
</evidence>
<dbReference type="AlphaFoldDB" id="A0AAU8NEE8"/>
<evidence type="ECO:0000256" key="2">
    <source>
        <dbReference type="ARBA" id="ARBA00008787"/>
    </source>
</evidence>
<dbReference type="PANTHER" id="PTHR34773:SF1">
    <property type="entry name" value="FLAGELLAR SECRETION CHAPERONE FLIS"/>
    <property type="match status" value="1"/>
</dbReference>
<keyword evidence="5" id="KW-0143">Chaperone</keyword>
<dbReference type="InterPro" id="IPR036584">
    <property type="entry name" value="FliS_sf"/>
</dbReference>
<dbReference type="CDD" id="cd16098">
    <property type="entry name" value="FliS"/>
    <property type="match status" value="1"/>
</dbReference>
<comment type="subcellular location">
    <subcellularLocation>
        <location evidence="1 6">Cytoplasm</location>
        <location evidence="1 6">Cytosol</location>
    </subcellularLocation>
</comment>
<keyword evidence="7" id="KW-0966">Cell projection</keyword>
<dbReference type="Gene3D" id="1.20.120.340">
    <property type="entry name" value="Flagellar protein FliS"/>
    <property type="match status" value="1"/>
</dbReference>
<dbReference type="GO" id="GO:0044780">
    <property type="term" value="P:bacterial-type flagellum assembly"/>
    <property type="evidence" value="ECO:0007669"/>
    <property type="project" value="InterPro"/>
</dbReference>
<protein>
    <recommendedName>
        <fullName evidence="6">Flagellar secretion chaperone FliS</fullName>
    </recommendedName>
</protein>
<sequence length="136" mass="15047">MITSPYDKYRQSSVQTSNPAQLVIMLYDGAIRFVKTAIEGLAQNDNEKTSLNLGKAQTIISELMSTLDRSYDISKNLNSLYEYTNYLLVEANIRKDASKAQEAVGYLTELRETWLEASKIAAGQQTSSVSAESAHG</sequence>
<evidence type="ECO:0000256" key="5">
    <source>
        <dbReference type="ARBA" id="ARBA00023186"/>
    </source>
</evidence>
<proteinExistence type="inferred from homology"/>
<dbReference type="GO" id="GO:0005829">
    <property type="term" value="C:cytosol"/>
    <property type="evidence" value="ECO:0007669"/>
    <property type="project" value="UniProtKB-SubCell"/>
</dbReference>
<dbReference type="GO" id="GO:0071973">
    <property type="term" value="P:bacterial-type flagellum-dependent cell motility"/>
    <property type="evidence" value="ECO:0007669"/>
    <property type="project" value="TreeGrafter"/>
</dbReference>
<dbReference type="RefSeq" id="WP_342553036.1">
    <property type="nucleotide sequence ID" value="NZ_CP159992.1"/>
</dbReference>
<dbReference type="PIRSF" id="PIRSF039090">
    <property type="entry name" value="Flis"/>
    <property type="match status" value="1"/>
</dbReference>
<evidence type="ECO:0000256" key="1">
    <source>
        <dbReference type="ARBA" id="ARBA00004514"/>
    </source>
</evidence>
<organism evidence="7">
    <name type="scientific">Paenibacillus sp. AN1007</name>
    <dbReference type="NCBI Taxonomy" id="3151385"/>
    <lineage>
        <taxon>Bacteria</taxon>
        <taxon>Bacillati</taxon>
        <taxon>Bacillota</taxon>
        <taxon>Bacilli</taxon>
        <taxon>Bacillales</taxon>
        <taxon>Paenibacillaceae</taxon>
        <taxon>Paenibacillus</taxon>
    </lineage>
</organism>
<keyword evidence="7" id="KW-0282">Flagellum</keyword>
<comment type="similarity">
    <text evidence="2 6">Belongs to the FliS family.</text>
</comment>
<dbReference type="EMBL" id="CP159992">
    <property type="protein sequence ID" value="XCP95136.1"/>
    <property type="molecule type" value="Genomic_DNA"/>
</dbReference>
<gene>
    <name evidence="7" type="primary">fliS</name>
    <name evidence="7" type="ORF">ABXS70_29305</name>
</gene>
<keyword evidence="7" id="KW-0969">Cilium</keyword>
<evidence type="ECO:0000313" key="7">
    <source>
        <dbReference type="EMBL" id="XCP95136.1"/>
    </source>
</evidence>
<name>A0AAU8NEE8_9BACL</name>
<dbReference type="SUPFAM" id="SSF101116">
    <property type="entry name" value="Flagellar export chaperone FliS"/>
    <property type="match status" value="1"/>
</dbReference>